<protein>
    <recommendedName>
        <fullName evidence="3">histidine kinase</fullName>
        <ecNumber evidence="3">2.7.13.3</ecNumber>
    </recommendedName>
</protein>
<evidence type="ECO:0000256" key="14">
    <source>
        <dbReference type="SAM" id="Phobius"/>
    </source>
</evidence>
<dbReference type="GO" id="GO:0000155">
    <property type="term" value="F:phosphorelay sensor kinase activity"/>
    <property type="evidence" value="ECO:0007669"/>
    <property type="project" value="InterPro"/>
</dbReference>
<evidence type="ECO:0000256" key="10">
    <source>
        <dbReference type="ARBA" id="ARBA00022840"/>
    </source>
</evidence>
<feature type="domain" description="Histidine kinase/HSP90-like ATPase" evidence="15">
    <location>
        <begin position="472"/>
        <end position="580"/>
    </location>
</feature>
<accession>A0A916WFP6</accession>
<name>A0A916WFP6_9BACI</name>
<dbReference type="Gene3D" id="3.30.450.40">
    <property type="match status" value="1"/>
</dbReference>
<feature type="transmembrane region" description="Helical" evidence="14">
    <location>
        <begin position="82"/>
        <end position="110"/>
    </location>
</feature>
<comment type="catalytic activity">
    <reaction evidence="1">
        <text>ATP + protein L-histidine = ADP + protein N-phospho-L-histidine.</text>
        <dbReference type="EC" id="2.7.13.3"/>
    </reaction>
</comment>
<keyword evidence="13 14" id="KW-0472">Membrane</keyword>
<dbReference type="EC" id="2.7.13.3" evidence="3"/>
<dbReference type="RefSeq" id="WP_188386382.1">
    <property type="nucleotide sequence ID" value="NZ_BMEY01000036.1"/>
</dbReference>
<dbReference type="EMBL" id="BMEY01000036">
    <property type="protein sequence ID" value="GGA93039.1"/>
    <property type="molecule type" value="Genomic_DNA"/>
</dbReference>
<dbReference type="SUPFAM" id="SSF55874">
    <property type="entry name" value="ATPase domain of HSP90 chaperone/DNA topoisomerase II/histidine kinase"/>
    <property type="match status" value="1"/>
</dbReference>
<keyword evidence="9" id="KW-0418">Kinase</keyword>
<dbReference type="Pfam" id="PF06580">
    <property type="entry name" value="His_kinase"/>
    <property type="match status" value="1"/>
</dbReference>
<dbReference type="Proteomes" id="UP000613512">
    <property type="component" value="Unassembled WGS sequence"/>
</dbReference>
<feature type="transmembrane region" description="Helical" evidence="14">
    <location>
        <begin position="122"/>
        <end position="143"/>
    </location>
</feature>
<dbReference type="PANTHER" id="PTHR34220">
    <property type="entry name" value="SENSOR HISTIDINE KINASE YPDA"/>
    <property type="match status" value="1"/>
</dbReference>
<evidence type="ECO:0000256" key="7">
    <source>
        <dbReference type="ARBA" id="ARBA00022692"/>
    </source>
</evidence>
<dbReference type="InterPro" id="IPR050640">
    <property type="entry name" value="Bact_2-comp_sensor_kinase"/>
</dbReference>
<comment type="caution">
    <text evidence="16">The sequence shown here is derived from an EMBL/GenBank/DDBJ whole genome shotgun (WGS) entry which is preliminary data.</text>
</comment>
<keyword evidence="8" id="KW-0547">Nucleotide-binding</keyword>
<evidence type="ECO:0000313" key="16">
    <source>
        <dbReference type="EMBL" id="GGA93039.1"/>
    </source>
</evidence>
<feature type="transmembrane region" description="Helical" evidence="14">
    <location>
        <begin position="42"/>
        <end position="62"/>
    </location>
</feature>
<keyword evidence="17" id="KW-1185">Reference proteome</keyword>
<reference evidence="16" key="2">
    <citation type="submission" date="2020-09" db="EMBL/GenBank/DDBJ databases">
        <authorList>
            <person name="Sun Q."/>
            <person name="Zhou Y."/>
        </authorList>
    </citation>
    <scope>NUCLEOTIDE SEQUENCE</scope>
    <source>
        <strain evidence="16">CGMCC 1.12408</strain>
    </source>
</reference>
<evidence type="ECO:0000256" key="3">
    <source>
        <dbReference type="ARBA" id="ARBA00012438"/>
    </source>
</evidence>
<keyword evidence="6" id="KW-0808">Transferase</keyword>
<dbReference type="Pfam" id="PF07694">
    <property type="entry name" value="5TM-5TMR_LYT"/>
    <property type="match status" value="1"/>
</dbReference>
<keyword evidence="7 14" id="KW-0812">Transmembrane</keyword>
<dbReference type="InterPro" id="IPR010559">
    <property type="entry name" value="Sig_transdc_His_kin_internal"/>
</dbReference>
<dbReference type="InterPro" id="IPR011620">
    <property type="entry name" value="Sig_transdc_His_kinase_LytS_TM"/>
</dbReference>
<feature type="transmembrane region" description="Helical" evidence="14">
    <location>
        <begin position="186"/>
        <end position="209"/>
    </location>
</feature>
<evidence type="ECO:0000256" key="9">
    <source>
        <dbReference type="ARBA" id="ARBA00022777"/>
    </source>
</evidence>
<evidence type="ECO:0000256" key="12">
    <source>
        <dbReference type="ARBA" id="ARBA00023012"/>
    </source>
</evidence>
<dbReference type="GO" id="GO:0071555">
    <property type="term" value="P:cell wall organization"/>
    <property type="evidence" value="ECO:0007669"/>
    <property type="project" value="InterPro"/>
</dbReference>
<dbReference type="Pfam" id="PF02518">
    <property type="entry name" value="HATPase_c"/>
    <property type="match status" value="1"/>
</dbReference>
<evidence type="ECO:0000256" key="4">
    <source>
        <dbReference type="ARBA" id="ARBA00022475"/>
    </source>
</evidence>
<reference evidence="16" key="1">
    <citation type="journal article" date="2014" name="Int. J. Syst. Evol. Microbiol.">
        <title>Complete genome sequence of Corynebacterium casei LMG S-19264T (=DSM 44701T), isolated from a smear-ripened cheese.</title>
        <authorList>
            <consortium name="US DOE Joint Genome Institute (JGI-PGF)"/>
            <person name="Walter F."/>
            <person name="Albersmeier A."/>
            <person name="Kalinowski J."/>
            <person name="Ruckert C."/>
        </authorList>
    </citation>
    <scope>NUCLEOTIDE SEQUENCE</scope>
    <source>
        <strain evidence="16">CGMCC 1.12408</strain>
    </source>
</reference>
<evidence type="ECO:0000256" key="11">
    <source>
        <dbReference type="ARBA" id="ARBA00022989"/>
    </source>
</evidence>
<evidence type="ECO:0000313" key="17">
    <source>
        <dbReference type="Proteomes" id="UP000613512"/>
    </source>
</evidence>
<comment type="subcellular location">
    <subcellularLocation>
        <location evidence="2">Cell membrane</location>
        <topology evidence="2">Multi-pass membrane protein</topology>
    </subcellularLocation>
</comment>
<dbReference type="AlphaFoldDB" id="A0A916WFP6"/>
<evidence type="ECO:0000256" key="1">
    <source>
        <dbReference type="ARBA" id="ARBA00000085"/>
    </source>
</evidence>
<gene>
    <name evidence="16" type="primary">lytS</name>
    <name evidence="16" type="ORF">GCM10008025_39270</name>
</gene>
<evidence type="ECO:0000256" key="6">
    <source>
        <dbReference type="ARBA" id="ARBA00022679"/>
    </source>
</evidence>
<feature type="transmembrane region" description="Helical" evidence="14">
    <location>
        <begin position="155"/>
        <end position="174"/>
    </location>
</feature>
<dbReference type="PANTHER" id="PTHR34220:SF7">
    <property type="entry name" value="SENSOR HISTIDINE KINASE YPDA"/>
    <property type="match status" value="1"/>
</dbReference>
<proteinExistence type="predicted"/>
<keyword evidence="4" id="KW-1003">Cell membrane</keyword>
<feature type="transmembrane region" description="Helical" evidence="14">
    <location>
        <begin position="6"/>
        <end position="22"/>
    </location>
</feature>
<evidence type="ECO:0000256" key="13">
    <source>
        <dbReference type="ARBA" id="ARBA00023136"/>
    </source>
</evidence>
<dbReference type="SMART" id="SM00387">
    <property type="entry name" value="HATPase_c"/>
    <property type="match status" value="1"/>
</dbReference>
<evidence type="ECO:0000259" key="15">
    <source>
        <dbReference type="SMART" id="SM00387"/>
    </source>
</evidence>
<sequence length="589" mass="64847">MKDLTIILFERLGLLLVIAFVLTRTPGFKSLLYREFSWRMSFVHAVVFGIFGIASTITGIIVTAEGEILHEFVVFPVEDGNLVVSLSLVAIVIAGLLGGPIVGLGAGLIAGTHVMLLGGVGWLANGIVNPLTGLLAGLTARFFSNERVISPLKALFIGVFPPILQMQLLLIMYTGGGGIIDIVDEIGLPLVLSNSIAIAIFTTMIGVVMKEQENEAAMATRQALTIAEEALPFLKKDSTTDVANGLANLLYDRLELAAVSVTNHQEVLAHKGIGDKHHNIGDPISSPLAKKAIEKKKLQVSYLKTDIQCNYDKCPLEAAIIIPIVEADEVTYLITFYFRKAQHISPVELMMAEGLGQFISNQLNVVTTDKLKAHIRDAELRNLQAQINPHFLFNTLQLIASLFREDPKMARHITLQLASYMRFNLRLVSKSLVELEKECEHVEAYTSIIQQRFRNRLQIDFIKPDDVSNIFIPPSTIQPLVENAVQHGLKNVFDHAKVEIKIEKYDGKINVSVRDNGSGFPEHILPLVSHKPLVGDMNNGTGIYNVNQRLVRLIGESAQLHIRNLPSGGSEVKFSIPMAEQNVEKRVIG</sequence>
<evidence type="ECO:0000256" key="8">
    <source>
        <dbReference type="ARBA" id="ARBA00022741"/>
    </source>
</evidence>
<keyword evidence="12" id="KW-0902">Two-component regulatory system</keyword>
<dbReference type="InterPro" id="IPR036890">
    <property type="entry name" value="HATPase_C_sf"/>
</dbReference>
<dbReference type="InterPro" id="IPR003594">
    <property type="entry name" value="HATPase_dom"/>
</dbReference>
<keyword evidence="5" id="KW-0597">Phosphoprotein</keyword>
<dbReference type="Gene3D" id="3.30.565.10">
    <property type="entry name" value="Histidine kinase-like ATPase, C-terminal domain"/>
    <property type="match status" value="1"/>
</dbReference>
<dbReference type="InterPro" id="IPR029016">
    <property type="entry name" value="GAF-like_dom_sf"/>
</dbReference>
<keyword evidence="10" id="KW-0067">ATP-binding</keyword>
<keyword evidence="11 14" id="KW-1133">Transmembrane helix</keyword>
<dbReference type="GO" id="GO:0005524">
    <property type="term" value="F:ATP binding"/>
    <property type="evidence" value="ECO:0007669"/>
    <property type="project" value="UniProtKB-KW"/>
</dbReference>
<evidence type="ECO:0000256" key="2">
    <source>
        <dbReference type="ARBA" id="ARBA00004651"/>
    </source>
</evidence>
<evidence type="ECO:0000256" key="5">
    <source>
        <dbReference type="ARBA" id="ARBA00022553"/>
    </source>
</evidence>
<dbReference type="GO" id="GO:0005886">
    <property type="term" value="C:plasma membrane"/>
    <property type="evidence" value="ECO:0007669"/>
    <property type="project" value="UniProtKB-SubCell"/>
</dbReference>
<organism evidence="16 17">
    <name type="scientific">Ornithinibacillus halotolerans</name>
    <dbReference type="NCBI Taxonomy" id="1274357"/>
    <lineage>
        <taxon>Bacteria</taxon>
        <taxon>Bacillati</taxon>
        <taxon>Bacillota</taxon>
        <taxon>Bacilli</taxon>
        <taxon>Bacillales</taxon>
        <taxon>Bacillaceae</taxon>
        <taxon>Ornithinibacillus</taxon>
    </lineage>
</organism>